<keyword evidence="1" id="KW-0802">TPR repeat</keyword>
<reference evidence="4" key="1">
    <citation type="journal article" date="2022" name="bioRxiv">
        <title>Thiovibrio frasassiensisgen. nov., sp. nov., an autotrophic, elemental sulfur disproportionating bacterium isolated from sulfidic karst sediment, and proposal of Thiovibrionaceae fam. nov.</title>
        <authorList>
            <person name="Aronson H."/>
            <person name="Thomas C."/>
            <person name="Bhattacharyya M."/>
            <person name="Eckstein S."/>
            <person name="Jensen S."/>
            <person name="Barco R."/>
            <person name="Macalady J."/>
            <person name="Amend J."/>
        </authorList>
    </citation>
    <scope>NUCLEOTIDE SEQUENCE</scope>
    <source>
        <strain evidence="4">RS19-109</strain>
    </source>
</reference>
<dbReference type="Pfam" id="PF13181">
    <property type="entry name" value="TPR_8"/>
    <property type="match status" value="1"/>
</dbReference>
<dbReference type="SMART" id="SM00028">
    <property type="entry name" value="TPR"/>
    <property type="match status" value="3"/>
</dbReference>
<keyword evidence="2" id="KW-0732">Signal</keyword>
<feature type="domain" description="Surface lipoprotein assembly modifier C-terminal" evidence="3">
    <location>
        <begin position="242"/>
        <end position="438"/>
    </location>
</feature>
<dbReference type="AlphaFoldDB" id="A0A9X4MQH8"/>
<keyword evidence="5" id="KW-1185">Reference proteome</keyword>
<reference evidence="4" key="2">
    <citation type="submission" date="2022-10" db="EMBL/GenBank/DDBJ databases">
        <authorList>
            <person name="Aronson H.S."/>
        </authorList>
    </citation>
    <scope>NUCLEOTIDE SEQUENCE</scope>
    <source>
        <strain evidence="4">RS19-109</strain>
    </source>
</reference>
<dbReference type="InterPro" id="IPR011990">
    <property type="entry name" value="TPR-like_helical_dom_sf"/>
</dbReference>
<evidence type="ECO:0000259" key="3">
    <source>
        <dbReference type="Pfam" id="PF04575"/>
    </source>
</evidence>
<sequence length="442" mass="49681">MAHSRIHSVLLILALHLSLALPVAADEPASSFPLGKQYFEQGKFAEAYTELYKAFLQDPANLDLNFYLGRAAFETGRPEEAVMAYERILIANPDAQQAKLELARAHLQLGSREVAKQYFKELLATNPPEQVWKNIESFLAYIEASEQKHFVNGTFTLGHAWDDNARSAPVSDRISVGLFEFQLTGPTATPQSDQINTATLILNHIYKNEAYPFMWKTSATSYNSLYQSLYDLAINYLGLATGPVFQKSNYIWDVQAIGSYIDVEHDRYQSAVGAASSLTAIFAKNFMGTFAVKAEEKNNYVDPDRDALNLMISAGPVLLVGPNRLSLLFSLENENAENEINSYDRFGWKLRYDRSLPADFALFAGIGYTSTDYDAELPLFSAFRRDEVQEITAGISRLLWQDTTRHQALIMQLAHTYTNSDSNIDLYTYRKNVTGLNLTVSF</sequence>
<feature type="repeat" description="TPR" evidence="1">
    <location>
        <begin position="28"/>
        <end position="61"/>
    </location>
</feature>
<evidence type="ECO:0000313" key="5">
    <source>
        <dbReference type="Proteomes" id="UP001154240"/>
    </source>
</evidence>
<dbReference type="Pfam" id="PF04575">
    <property type="entry name" value="SlipAM"/>
    <property type="match status" value="1"/>
</dbReference>
<proteinExistence type="predicted"/>
<name>A0A9X4MQH8_9BACT</name>
<feature type="signal peptide" evidence="2">
    <location>
        <begin position="1"/>
        <end position="25"/>
    </location>
</feature>
<dbReference type="InterPro" id="IPR019734">
    <property type="entry name" value="TPR_rpt"/>
</dbReference>
<dbReference type="SUPFAM" id="SSF48452">
    <property type="entry name" value="TPR-like"/>
    <property type="match status" value="1"/>
</dbReference>
<dbReference type="Pfam" id="PF14559">
    <property type="entry name" value="TPR_19"/>
    <property type="match status" value="1"/>
</dbReference>
<organism evidence="4 5">
    <name type="scientific">Thiovibrio frasassiensis</name>
    <dbReference type="NCBI Taxonomy" id="2984131"/>
    <lineage>
        <taxon>Bacteria</taxon>
        <taxon>Pseudomonadati</taxon>
        <taxon>Thermodesulfobacteriota</taxon>
        <taxon>Desulfobulbia</taxon>
        <taxon>Desulfobulbales</taxon>
        <taxon>Thiovibrionaceae</taxon>
        <taxon>Thiovibrio</taxon>
    </lineage>
</organism>
<evidence type="ECO:0000256" key="2">
    <source>
        <dbReference type="SAM" id="SignalP"/>
    </source>
</evidence>
<dbReference type="Gene3D" id="1.25.40.10">
    <property type="entry name" value="Tetratricopeptide repeat domain"/>
    <property type="match status" value="1"/>
</dbReference>
<dbReference type="RefSeq" id="WP_307633877.1">
    <property type="nucleotide sequence ID" value="NZ_JAPHEH010000001.1"/>
</dbReference>
<comment type="caution">
    <text evidence="4">The sequence shown here is derived from an EMBL/GenBank/DDBJ whole genome shotgun (WGS) entry which is preliminary data.</text>
</comment>
<dbReference type="PROSITE" id="PS50005">
    <property type="entry name" value="TPR"/>
    <property type="match status" value="3"/>
</dbReference>
<dbReference type="Proteomes" id="UP001154240">
    <property type="component" value="Unassembled WGS sequence"/>
</dbReference>
<feature type="repeat" description="TPR" evidence="1">
    <location>
        <begin position="62"/>
        <end position="95"/>
    </location>
</feature>
<dbReference type="EMBL" id="JAPHEH010000001">
    <property type="protein sequence ID" value="MDG4476912.1"/>
    <property type="molecule type" value="Genomic_DNA"/>
</dbReference>
<gene>
    <name evidence="4" type="ORF">OLX77_12175</name>
</gene>
<accession>A0A9X4MQH8</accession>
<feature type="repeat" description="TPR" evidence="1">
    <location>
        <begin position="96"/>
        <end position="129"/>
    </location>
</feature>
<protein>
    <submittedName>
        <fullName evidence="4">Tetratricopeptide repeat protein</fullName>
    </submittedName>
</protein>
<evidence type="ECO:0000256" key="1">
    <source>
        <dbReference type="PROSITE-ProRule" id="PRU00339"/>
    </source>
</evidence>
<feature type="chain" id="PRO_5040874195" evidence="2">
    <location>
        <begin position="26"/>
        <end position="442"/>
    </location>
</feature>
<dbReference type="InterPro" id="IPR007655">
    <property type="entry name" value="Slam_C"/>
</dbReference>
<evidence type="ECO:0000313" key="4">
    <source>
        <dbReference type="EMBL" id="MDG4476912.1"/>
    </source>
</evidence>